<keyword evidence="1 2" id="KW-0694">RNA-binding</keyword>
<dbReference type="EMBL" id="CABFWN010000005">
    <property type="protein sequence ID" value="VUG19599.1"/>
    <property type="molecule type" value="Genomic_DNA"/>
</dbReference>
<gene>
    <name evidence="6" type="ORF">DEBR0S5_06920G</name>
    <name evidence="5" type="ORF">HII12_002642</name>
</gene>
<dbReference type="InterPro" id="IPR012677">
    <property type="entry name" value="Nucleotide-bd_a/b_plait_sf"/>
</dbReference>
<name>A0A7D9D0H4_DEKBR</name>
<dbReference type="Proteomes" id="UP000568158">
    <property type="component" value="Unassembled WGS sequence"/>
</dbReference>
<reference evidence="5 8" key="2">
    <citation type="journal article" date="2020" name="Appl. Microbiol. Biotechnol.">
        <title>Targeted gene deletion in Brettanomyces bruxellensis with an expression-free CRISPR-Cas9 system.</title>
        <authorList>
            <person name="Varela C."/>
            <person name="Bartel C."/>
            <person name="Onetto C."/>
            <person name="Borneman A."/>
        </authorList>
    </citation>
    <scope>NUCLEOTIDE SEQUENCE [LARGE SCALE GENOMIC DNA]</scope>
    <source>
        <strain evidence="5 8">AWRI1613</strain>
    </source>
</reference>
<feature type="domain" description="RRM" evidence="4">
    <location>
        <begin position="82"/>
        <end position="160"/>
    </location>
</feature>
<dbReference type="InterPro" id="IPR052462">
    <property type="entry name" value="SLIRP/GR-RBP-like"/>
</dbReference>
<dbReference type="SUPFAM" id="SSF54928">
    <property type="entry name" value="RNA-binding domain, RBD"/>
    <property type="match status" value="1"/>
</dbReference>
<reference evidence="6 7" key="1">
    <citation type="submission" date="2019-07" db="EMBL/GenBank/DDBJ databases">
        <authorList>
            <person name="Friedrich A."/>
            <person name="Schacherer J."/>
        </authorList>
    </citation>
    <scope>NUCLEOTIDE SEQUENCE [LARGE SCALE GENOMIC DNA]</scope>
</reference>
<dbReference type="InterPro" id="IPR035979">
    <property type="entry name" value="RBD_domain_sf"/>
</dbReference>
<organism evidence="6 7">
    <name type="scientific">Dekkera bruxellensis</name>
    <name type="common">Brettanomyces custersii</name>
    <dbReference type="NCBI Taxonomy" id="5007"/>
    <lineage>
        <taxon>Eukaryota</taxon>
        <taxon>Fungi</taxon>
        <taxon>Dikarya</taxon>
        <taxon>Ascomycota</taxon>
        <taxon>Saccharomycotina</taxon>
        <taxon>Pichiomycetes</taxon>
        <taxon>Pichiales</taxon>
        <taxon>Pichiaceae</taxon>
        <taxon>Brettanomyces</taxon>
    </lineage>
</organism>
<evidence type="ECO:0000313" key="6">
    <source>
        <dbReference type="EMBL" id="VUG19599.1"/>
    </source>
</evidence>
<dbReference type="Gene3D" id="3.30.70.330">
    <property type="match status" value="2"/>
</dbReference>
<dbReference type="Proteomes" id="UP000478008">
    <property type="component" value="Unassembled WGS sequence"/>
</dbReference>
<evidence type="ECO:0000256" key="3">
    <source>
        <dbReference type="SAM" id="MobiDB-lite"/>
    </source>
</evidence>
<dbReference type="PROSITE" id="PS50102">
    <property type="entry name" value="RRM"/>
    <property type="match status" value="2"/>
</dbReference>
<dbReference type="InterPro" id="IPR000504">
    <property type="entry name" value="RRM_dom"/>
</dbReference>
<dbReference type="SMART" id="SM00360">
    <property type="entry name" value="RRM"/>
    <property type="match status" value="2"/>
</dbReference>
<feature type="region of interest" description="Disordered" evidence="3">
    <location>
        <begin position="33"/>
        <end position="68"/>
    </location>
</feature>
<accession>A0A7D9D0H4</accession>
<proteinExistence type="predicted"/>
<feature type="domain" description="RRM" evidence="4">
    <location>
        <begin position="172"/>
        <end position="249"/>
    </location>
</feature>
<evidence type="ECO:0000256" key="1">
    <source>
        <dbReference type="ARBA" id="ARBA00022884"/>
    </source>
</evidence>
<dbReference type="AlphaFoldDB" id="A0A7D9D0H4"/>
<sequence>MLPITKRYVPILRFFARNRPLKVRFIASVDSSVRTGTNQQDKDDTVHDKKSLEAQSTSNAIKGKIQPDEDSRINKNAIRADHKLVLSKLAFDLEESEVKKAFEPIGGVVSVSIARNPKTGKSRGYGTMIFQTAELAKRASIEMQGLVLHNKPIITRVKSEMRYEGIKSKKYDILHIKNLPYEMTNEDLLKLFAPYEALRSGIAKAPITRKNLGYGYVRFSSANSAYRALLKTRDLKFHDRRLKIAFAEPKPHNYRFIV</sequence>
<keyword evidence="7" id="KW-1185">Reference proteome</keyword>
<evidence type="ECO:0000259" key="4">
    <source>
        <dbReference type="PROSITE" id="PS50102"/>
    </source>
</evidence>
<evidence type="ECO:0000313" key="5">
    <source>
        <dbReference type="EMBL" id="KAF6011049.1"/>
    </source>
</evidence>
<feature type="compositionally biased region" description="Basic and acidic residues" evidence="3">
    <location>
        <begin position="40"/>
        <end position="52"/>
    </location>
</feature>
<dbReference type="GO" id="GO:0003723">
    <property type="term" value="F:RNA binding"/>
    <property type="evidence" value="ECO:0007669"/>
    <property type="project" value="UniProtKB-UniRule"/>
</dbReference>
<evidence type="ECO:0000313" key="7">
    <source>
        <dbReference type="Proteomes" id="UP000478008"/>
    </source>
</evidence>
<evidence type="ECO:0000313" key="8">
    <source>
        <dbReference type="Proteomes" id="UP000568158"/>
    </source>
</evidence>
<dbReference type="Pfam" id="PF00076">
    <property type="entry name" value="RRM_1"/>
    <property type="match status" value="2"/>
</dbReference>
<protein>
    <submittedName>
        <fullName evidence="6">DEBR0S5_06920g1_1</fullName>
    </submittedName>
</protein>
<dbReference type="EMBL" id="JABCYN010000025">
    <property type="protein sequence ID" value="KAF6011049.1"/>
    <property type="molecule type" value="Genomic_DNA"/>
</dbReference>
<evidence type="ECO:0000256" key="2">
    <source>
        <dbReference type="PROSITE-ProRule" id="PRU00176"/>
    </source>
</evidence>
<dbReference type="PANTHER" id="PTHR48027">
    <property type="entry name" value="HETEROGENEOUS NUCLEAR RIBONUCLEOPROTEIN 87F-RELATED"/>
    <property type="match status" value="1"/>
</dbReference>